<evidence type="ECO:0000313" key="1">
    <source>
        <dbReference type="EMBL" id="MEQ2486286.1"/>
    </source>
</evidence>
<keyword evidence="2" id="KW-1185">Reference proteome</keyword>
<protein>
    <submittedName>
        <fullName evidence="1">DNA polymerase III subunit delta</fullName>
    </submittedName>
</protein>
<accession>A0ABV1FPE2</accession>
<comment type="caution">
    <text evidence="1">The sequence shown here is derived from an EMBL/GenBank/DDBJ whole genome shotgun (WGS) entry which is preliminary data.</text>
</comment>
<gene>
    <name evidence="1" type="ORF">AAAT34_04350</name>
</gene>
<name>A0ABV1FPE2_9BACT</name>
<dbReference type="RefSeq" id="WP_215759359.1">
    <property type="nucleotide sequence ID" value="NZ_JAHKBE010000010.1"/>
</dbReference>
<sequence length="381" mass="43863">MQFSEVIGQSEAIGRLLQLVEEQRVPHALMFNGPAGSGKLALALAFASYLLGERHDGHSLLTNNAATANAEAMLGKWQHPDLHFSYPVIRPKGASSDRKITSDDFAKEWRTLIGKTPYFTMDQWMTAMDAENQQAAIFEAESDALAHVLNMKSAMGGYKVSLIWLPERMNITSANKLLKLLEEPPSQTVFLLVSEEPERLLETIRSRVQRFDVHRIDTPDMEQALISRRGLDADMAQRVAHTACGNWLKAMEELDSDSENRQFFDLFVNLMRQAYMREMKGLKNWSDNVAGLGREKQRRMLTYFLHLVRENFMFNFQQPALNYMTQEEEKFSQHFARFINERNVVEMAEMLQRTHRDIGQNANAKIQFFNLALNMIILLRR</sequence>
<evidence type="ECO:0000313" key="2">
    <source>
        <dbReference type="Proteomes" id="UP001487296"/>
    </source>
</evidence>
<proteinExistence type="predicted"/>
<dbReference type="Proteomes" id="UP001487296">
    <property type="component" value="Unassembled WGS sequence"/>
</dbReference>
<dbReference type="EMBL" id="JBBNFP010000010">
    <property type="protein sequence ID" value="MEQ2486286.1"/>
    <property type="molecule type" value="Genomic_DNA"/>
</dbReference>
<organism evidence="1 2">
    <name type="scientific">Hallella faecis</name>
    <dbReference type="NCBI Taxonomy" id="2841596"/>
    <lineage>
        <taxon>Bacteria</taxon>
        <taxon>Pseudomonadati</taxon>
        <taxon>Bacteroidota</taxon>
        <taxon>Bacteroidia</taxon>
        <taxon>Bacteroidales</taxon>
        <taxon>Prevotellaceae</taxon>
        <taxon>Hallella</taxon>
    </lineage>
</organism>
<dbReference type="SUPFAM" id="SSF52540">
    <property type="entry name" value="P-loop containing nucleoside triphosphate hydrolases"/>
    <property type="match status" value="1"/>
</dbReference>
<dbReference type="InterPro" id="IPR027417">
    <property type="entry name" value="P-loop_NTPase"/>
</dbReference>
<reference evidence="1 2" key="1">
    <citation type="submission" date="2024-04" db="EMBL/GenBank/DDBJ databases">
        <title>Human intestinal bacterial collection.</title>
        <authorList>
            <person name="Pauvert C."/>
            <person name="Hitch T.C.A."/>
            <person name="Clavel T."/>
        </authorList>
    </citation>
    <scope>NUCLEOTIDE SEQUENCE [LARGE SCALE GENOMIC DNA]</scope>
    <source>
        <strain evidence="1 2">CLA-AA-H145</strain>
    </source>
</reference>
<dbReference type="PANTHER" id="PTHR11669:SF8">
    <property type="entry name" value="DNA POLYMERASE III SUBUNIT DELTA"/>
    <property type="match status" value="1"/>
</dbReference>
<dbReference type="PANTHER" id="PTHR11669">
    <property type="entry name" value="REPLICATION FACTOR C / DNA POLYMERASE III GAMMA-TAU SUBUNIT"/>
    <property type="match status" value="1"/>
</dbReference>
<dbReference type="InterPro" id="IPR050238">
    <property type="entry name" value="DNA_Rep/Repair_Clamp_Loader"/>
</dbReference>
<dbReference type="Pfam" id="PF13177">
    <property type="entry name" value="DNA_pol3_delta2"/>
    <property type="match status" value="1"/>
</dbReference>
<dbReference type="Gene3D" id="3.40.50.300">
    <property type="entry name" value="P-loop containing nucleotide triphosphate hydrolases"/>
    <property type="match status" value="1"/>
</dbReference>